<evidence type="ECO:0000313" key="3">
    <source>
        <dbReference type="EnsemblPlants" id="PNT76462"/>
    </source>
</evidence>
<feature type="compositionally biased region" description="Basic residues" evidence="1">
    <location>
        <begin position="36"/>
        <end position="51"/>
    </location>
</feature>
<organism evidence="2">
    <name type="scientific">Brachypodium distachyon</name>
    <name type="common">Purple false brome</name>
    <name type="synonym">Trachynia distachya</name>
    <dbReference type="NCBI Taxonomy" id="15368"/>
    <lineage>
        <taxon>Eukaryota</taxon>
        <taxon>Viridiplantae</taxon>
        <taxon>Streptophyta</taxon>
        <taxon>Embryophyta</taxon>
        <taxon>Tracheophyta</taxon>
        <taxon>Spermatophyta</taxon>
        <taxon>Magnoliopsida</taxon>
        <taxon>Liliopsida</taxon>
        <taxon>Poales</taxon>
        <taxon>Poaceae</taxon>
        <taxon>BOP clade</taxon>
        <taxon>Pooideae</taxon>
        <taxon>Stipodae</taxon>
        <taxon>Brachypodieae</taxon>
        <taxon>Brachypodium</taxon>
    </lineage>
</organism>
<gene>
    <name evidence="2" type="ORF">BRADI_1g48375v3</name>
</gene>
<dbReference type="EnsemblPlants" id="PNT76462">
    <property type="protein sequence ID" value="PNT76462"/>
    <property type="gene ID" value="BRADI_1g48375v3"/>
</dbReference>
<feature type="region of interest" description="Disordered" evidence="1">
    <location>
        <begin position="63"/>
        <end position="101"/>
    </location>
</feature>
<reference evidence="3" key="3">
    <citation type="submission" date="2018-08" db="UniProtKB">
        <authorList>
            <consortium name="EnsemblPlants"/>
        </authorList>
    </citation>
    <scope>IDENTIFICATION</scope>
    <source>
        <strain evidence="3">cv. Bd21</strain>
    </source>
</reference>
<accession>A0A2K2DQA6</accession>
<dbReference type="InParanoid" id="A0A2K2DQA6"/>
<evidence type="ECO:0000256" key="1">
    <source>
        <dbReference type="SAM" id="MobiDB-lite"/>
    </source>
</evidence>
<reference evidence="2" key="2">
    <citation type="submission" date="2017-06" db="EMBL/GenBank/DDBJ databases">
        <title>WGS assembly of Brachypodium distachyon.</title>
        <authorList>
            <consortium name="The International Brachypodium Initiative"/>
            <person name="Lucas S."/>
            <person name="Harmon-Smith M."/>
            <person name="Lail K."/>
            <person name="Tice H."/>
            <person name="Grimwood J."/>
            <person name="Bruce D."/>
            <person name="Barry K."/>
            <person name="Shu S."/>
            <person name="Lindquist E."/>
            <person name="Wang M."/>
            <person name="Pitluck S."/>
            <person name="Vogel J.P."/>
            <person name="Garvin D.F."/>
            <person name="Mockler T.C."/>
            <person name="Schmutz J."/>
            <person name="Rokhsar D."/>
            <person name="Bevan M.W."/>
        </authorList>
    </citation>
    <scope>NUCLEOTIDE SEQUENCE</scope>
    <source>
        <strain evidence="2">Bd21</strain>
    </source>
</reference>
<dbReference type="EMBL" id="CM000880">
    <property type="protein sequence ID" value="PNT76462.1"/>
    <property type="molecule type" value="Genomic_DNA"/>
</dbReference>
<dbReference type="Gramene" id="PNT76462">
    <property type="protein sequence ID" value="PNT76462"/>
    <property type="gene ID" value="BRADI_1g48375v3"/>
</dbReference>
<evidence type="ECO:0000313" key="4">
    <source>
        <dbReference type="Proteomes" id="UP000008810"/>
    </source>
</evidence>
<reference evidence="2 3" key="1">
    <citation type="journal article" date="2010" name="Nature">
        <title>Genome sequencing and analysis of the model grass Brachypodium distachyon.</title>
        <authorList>
            <consortium name="International Brachypodium Initiative"/>
        </authorList>
    </citation>
    <scope>NUCLEOTIDE SEQUENCE [LARGE SCALE GENOMIC DNA]</scope>
    <source>
        <strain evidence="2 3">Bd21</strain>
    </source>
</reference>
<feature type="region of interest" description="Disordered" evidence="1">
    <location>
        <begin position="26"/>
        <end position="51"/>
    </location>
</feature>
<sequence length="132" mass="14916">METRGGIECGGLHKRWRPMVAEELHEGGELQEQRQWRRKRRPSKPVAARRRLRRCRAARSTLVGTPPSHLFPLPAFSPPPRPMSPTQFGRRPTGSPQIPTVSSASAHHLHCIHLGKLIWLVGLNFAVVMLEL</sequence>
<name>A0A2K2DQA6_BRADI</name>
<proteinExistence type="predicted"/>
<dbReference type="Proteomes" id="UP000008810">
    <property type="component" value="Chromosome 1"/>
</dbReference>
<evidence type="ECO:0000313" key="2">
    <source>
        <dbReference type="EMBL" id="PNT76462.1"/>
    </source>
</evidence>
<keyword evidence="4" id="KW-1185">Reference proteome</keyword>
<protein>
    <submittedName>
        <fullName evidence="2 3">Uncharacterized protein</fullName>
    </submittedName>
</protein>
<feature type="compositionally biased region" description="Basic and acidic residues" evidence="1">
    <location>
        <begin position="26"/>
        <end position="35"/>
    </location>
</feature>
<dbReference type="AlphaFoldDB" id="A0A2K2DQA6"/>